<accession>A0A4Y2LZM4</accession>
<comment type="caution">
    <text evidence="1">The sequence shown here is derived from an EMBL/GenBank/DDBJ whole genome shotgun (WGS) entry which is preliminary data.</text>
</comment>
<reference evidence="1 2" key="1">
    <citation type="journal article" date="2019" name="Sci. Rep.">
        <title>Orb-weaving spider Araneus ventricosus genome elucidates the spidroin gene catalogue.</title>
        <authorList>
            <person name="Kono N."/>
            <person name="Nakamura H."/>
            <person name="Ohtoshi R."/>
            <person name="Moran D.A.P."/>
            <person name="Shinohara A."/>
            <person name="Yoshida Y."/>
            <person name="Fujiwara M."/>
            <person name="Mori M."/>
            <person name="Tomita M."/>
            <person name="Arakawa K."/>
        </authorList>
    </citation>
    <scope>NUCLEOTIDE SEQUENCE [LARGE SCALE GENOMIC DNA]</scope>
</reference>
<dbReference type="Proteomes" id="UP000499080">
    <property type="component" value="Unassembled WGS sequence"/>
</dbReference>
<evidence type="ECO:0000313" key="1">
    <source>
        <dbReference type="EMBL" id="GBN18887.1"/>
    </source>
</evidence>
<gene>
    <name evidence="1" type="ORF">AVEN_8743_1</name>
</gene>
<keyword evidence="2" id="KW-1185">Reference proteome</keyword>
<proteinExistence type="predicted"/>
<dbReference type="AlphaFoldDB" id="A0A4Y2LZM4"/>
<organism evidence="1 2">
    <name type="scientific">Araneus ventricosus</name>
    <name type="common">Orbweaver spider</name>
    <name type="synonym">Epeira ventricosa</name>
    <dbReference type="NCBI Taxonomy" id="182803"/>
    <lineage>
        <taxon>Eukaryota</taxon>
        <taxon>Metazoa</taxon>
        <taxon>Ecdysozoa</taxon>
        <taxon>Arthropoda</taxon>
        <taxon>Chelicerata</taxon>
        <taxon>Arachnida</taxon>
        <taxon>Araneae</taxon>
        <taxon>Araneomorphae</taxon>
        <taxon>Entelegynae</taxon>
        <taxon>Araneoidea</taxon>
        <taxon>Araneidae</taxon>
        <taxon>Araneus</taxon>
    </lineage>
</organism>
<sequence length="111" mass="12142">MQTALVWECAGFRDVAFGSTVGIGGAFILAKSVRSDQVFSGAAGNGFLLKGFFGQSVKFAVWAPLQWRHFGCVSLFGLGQSLDLCGPAHFMHLGILEHMLKKKSWQWTLCM</sequence>
<protein>
    <submittedName>
        <fullName evidence="1">Uncharacterized protein</fullName>
    </submittedName>
</protein>
<dbReference type="EMBL" id="BGPR01006421">
    <property type="protein sequence ID" value="GBN18887.1"/>
    <property type="molecule type" value="Genomic_DNA"/>
</dbReference>
<name>A0A4Y2LZM4_ARAVE</name>
<evidence type="ECO:0000313" key="2">
    <source>
        <dbReference type="Proteomes" id="UP000499080"/>
    </source>
</evidence>